<reference evidence="1 2" key="1">
    <citation type="journal article" date="2021" name="BMC Biol.">
        <title>Horizontally acquired antibacterial genes associated with adaptive radiation of ladybird beetles.</title>
        <authorList>
            <person name="Li H.S."/>
            <person name="Tang X.F."/>
            <person name="Huang Y.H."/>
            <person name="Xu Z.Y."/>
            <person name="Chen M.L."/>
            <person name="Du X.Y."/>
            <person name="Qiu B.Y."/>
            <person name="Chen P.T."/>
            <person name="Zhang W."/>
            <person name="Slipinski A."/>
            <person name="Escalona H.E."/>
            <person name="Waterhouse R.M."/>
            <person name="Zwick A."/>
            <person name="Pang H."/>
        </authorList>
    </citation>
    <scope>NUCLEOTIDE SEQUENCE [LARGE SCALE GENOMIC DNA]</scope>
    <source>
        <strain evidence="1">SYSU2018</strain>
    </source>
</reference>
<evidence type="ECO:0000313" key="1">
    <source>
        <dbReference type="EMBL" id="KAL3271798.1"/>
    </source>
</evidence>
<gene>
    <name evidence="1" type="ORF">HHI36_022268</name>
</gene>
<sequence length="70" mass="8320">MQQILHSIDKFTRRRKICQWFSGDERRNDVIQENTGRKKSGSSSRPKVWSFKKNFQIVIKKIGEKIPISQ</sequence>
<comment type="caution">
    <text evidence="1">The sequence shown here is derived from an EMBL/GenBank/DDBJ whole genome shotgun (WGS) entry which is preliminary data.</text>
</comment>
<evidence type="ECO:0000313" key="2">
    <source>
        <dbReference type="Proteomes" id="UP001516400"/>
    </source>
</evidence>
<accession>A0ABD2MZ96</accession>
<proteinExistence type="predicted"/>
<keyword evidence="2" id="KW-1185">Reference proteome</keyword>
<name>A0ABD2MZ96_9CUCU</name>
<protein>
    <submittedName>
        <fullName evidence="1">Uncharacterized protein</fullName>
    </submittedName>
</protein>
<organism evidence="1 2">
    <name type="scientific">Cryptolaemus montrouzieri</name>
    <dbReference type="NCBI Taxonomy" id="559131"/>
    <lineage>
        <taxon>Eukaryota</taxon>
        <taxon>Metazoa</taxon>
        <taxon>Ecdysozoa</taxon>
        <taxon>Arthropoda</taxon>
        <taxon>Hexapoda</taxon>
        <taxon>Insecta</taxon>
        <taxon>Pterygota</taxon>
        <taxon>Neoptera</taxon>
        <taxon>Endopterygota</taxon>
        <taxon>Coleoptera</taxon>
        <taxon>Polyphaga</taxon>
        <taxon>Cucujiformia</taxon>
        <taxon>Coccinelloidea</taxon>
        <taxon>Coccinellidae</taxon>
        <taxon>Scymninae</taxon>
        <taxon>Scymnini</taxon>
        <taxon>Cryptolaemus</taxon>
    </lineage>
</organism>
<dbReference type="EMBL" id="JABFTP020000042">
    <property type="protein sequence ID" value="KAL3271798.1"/>
    <property type="molecule type" value="Genomic_DNA"/>
</dbReference>
<dbReference type="Proteomes" id="UP001516400">
    <property type="component" value="Unassembled WGS sequence"/>
</dbReference>
<feature type="non-terminal residue" evidence="1">
    <location>
        <position position="70"/>
    </location>
</feature>
<dbReference type="AlphaFoldDB" id="A0ABD2MZ96"/>